<gene>
    <name evidence="4" type="ORF">B9Q02_11440</name>
</gene>
<organism evidence="4 5">
    <name type="scientific">Candidatus Marsarchaeota G1 archaeon BE_D</name>
    <dbReference type="NCBI Taxonomy" id="1978156"/>
    <lineage>
        <taxon>Archaea</taxon>
        <taxon>Candidatus Marsarchaeota</taxon>
        <taxon>Candidatus Marsarchaeota group 1</taxon>
    </lineage>
</organism>
<evidence type="ECO:0000256" key="1">
    <source>
        <dbReference type="ARBA" id="ARBA00010116"/>
    </source>
</evidence>
<dbReference type="InterPro" id="IPR003344">
    <property type="entry name" value="Big_1_dom"/>
</dbReference>
<protein>
    <recommendedName>
        <fullName evidence="3">Big-1 domain-containing protein</fullName>
    </recommendedName>
</protein>
<accession>A0A2R6A8A0</accession>
<evidence type="ECO:0000313" key="4">
    <source>
        <dbReference type="EMBL" id="PSN82626.1"/>
    </source>
</evidence>
<feature type="compositionally biased region" description="Low complexity" evidence="2">
    <location>
        <begin position="33"/>
        <end position="48"/>
    </location>
</feature>
<dbReference type="PROSITE" id="PS51127">
    <property type="entry name" value="BIG1"/>
    <property type="match status" value="1"/>
</dbReference>
<name>A0A2R6A8A0_9ARCH</name>
<dbReference type="Proteomes" id="UP000240569">
    <property type="component" value="Unassembled WGS sequence"/>
</dbReference>
<dbReference type="EMBL" id="NEXD01000141">
    <property type="protein sequence ID" value="PSN82626.1"/>
    <property type="molecule type" value="Genomic_DNA"/>
</dbReference>
<comment type="caution">
    <text evidence="4">The sequence shown here is derived from an EMBL/GenBank/DDBJ whole genome shotgun (WGS) entry which is preliminary data.</text>
</comment>
<dbReference type="Gene3D" id="2.60.40.10">
    <property type="entry name" value="Immunoglobulins"/>
    <property type="match status" value="1"/>
</dbReference>
<evidence type="ECO:0000256" key="2">
    <source>
        <dbReference type="SAM" id="MobiDB-lite"/>
    </source>
</evidence>
<feature type="region of interest" description="Disordered" evidence="2">
    <location>
        <begin position="33"/>
        <end position="53"/>
    </location>
</feature>
<dbReference type="SUPFAM" id="SSF49373">
    <property type="entry name" value="Invasin/intimin cell-adhesion fragments"/>
    <property type="match status" value="1"/>
</dbReference>
<sequence>MVSKEEKILIGGAVAGLAVLVGALALSKKAVAVTPSPTPQPTTTQQITLSAPSTDTVGNPITVTATYTSNGNPVSGATLYLFSYYSPNPVNASSIPSTSFTLVSSATTDSSGQASWEFTPTEAGYYYLMASNNNPPS</sequence>
<dbReference type="InterPro" id="IPR013783">
    <property type="entry name" value="Ig-like_fold"/>
</dbReference>
<proteinExistence type="inferred from homology"/>
<dbReference type="InterPro" id="IPR008964">
    <property type="entry name" value="Invasin/intimin_cell_adhesion"/>
</dbReference>
<comment type="similarity">
    <text evidence="1">Belongs to the intimin/invasin family.</text>
</comment>
<reference evidence="4 5" key="1">
    <citation type="submission" date="2017-04" db="EMBL/GenBank/DDBJ databases">
        <title>Novel microbial lineages endemic to geothermal iron-oxide mats fill important gaps in the evolutionary history of Archaea.</title>
        <authorList>
            <person name="Jay Z.J."/>
            <person name="Beam J.P."/>
            <person name="Dlakic M."/>
            <person name="Rusch D.B."/>
            <person name="Kozubal M.A."/>
            <person name="Inskeep W.P."/>
        </authorList>
    </citation>
    <scope>NUCLEOTIDE SEQUENCE [LARGE SCALE GENOMIC DNA]</scope>
    <source>
        <strain evidence="4">BE_D</strain>
    </source>
</reference>
<dbReference type="AlphaFoldDB" id="A0A2R6A8A0"/>
<evidence type="ECO:0000313" key="5">
    <source>
        <dbReference type="Proteomes" id="UP000240569"/>
    </source>
</evidence>
<feature type="domain" description="Big-1" evidence="3">
    <location>
        <begin position="46"/>
        <end position="137"/>
    </location>
</feature>
<evidence type="ECO:0000259" key="3">
    <source>
        <dbReference type="PROSITE" id="PS51127"/>
    </source>
</evidence>